<feature type="compositionally biased region" description="Basic and acidic residues" evidence="2">
    <location>
        <begin position="82"/>
        <end position="91"/>
    </location>
</feature>
<evidence type="ECO:0000256" key="2">
    <source>
        <dbReference type="SAM" id="MobiDB-lite"/>
    </source>
</evidence>
<dbReference type="Proteomes" id="UP000320333">
    <property type="component" value="Unassembled WGS sequence"/>
</dbReference>
<feature type="compositionally biased region" description="Acidic residues" evidence="2">
    <location>
        <begin position="121"/>
        <end position="134"/>
    </location>
</feature>
<gene>
    <name evidence="3" type="ORF">CcCBS67573_g09510</name>
</gene>
<protein>
    <recommendedName>
        <fullName evidence="5">F-box domain-containing protein</fullName>
    </recommendedName>
</protein>
<reference evidence="3 4" key="1">
    <citation type="journal article" date="2019" name="Sci. Rep.">
        <title>Comparative genomics of chytrid fungi reveal insights into the obligate biotrophic and pathogenic lifestyle of Synchytrium endobioticum.</title>
        <authorList>
            <person name="van de Vossenberg B.T.L.H."/>
            <person name="Warris S."/>
            <person name="Nguyen H.D.T."/>
            <person name="van Gent-Pelzer M.P.E."/>
            <person name="Joly D.L."/>
            <person name="van de Geest H.C."/>
            <person name="Bonants P.J.M."/>
            <person name="Smith D.S."/>
            <person name="Levesque C.A."/>
            <person name="van der Lee T.A.J."/>
        </authorList>
    </citation>
    <scope>NUCLEOTIDE SEQUENCE [LARGE SCALE GENOMIC DNA]</scope>
    <source>
        <strain evidence="3 4">CBS 675.73</strain>
    </source>
</reference>
<feature type="coiled-coil region" evidence="1">
    <location>
        <begin position="817"/>
        <end position="851"/>
    </location>
</feature>
<dbReference type="Gene3D" id="3.80.10.10">
    <property type="entry name" value="Ribonuclease Inhibitor"/>
    <property type="match status" value="2"/>
</dbReference>
<dbReference type="SUPFAM" id="SSF52047">
    <property type="entry name" value="RNI-like"/>
    <property type="match status" value="1"/>
</dbReference>
<dbReference type="PANTHER" id="PTHR13318">
    <property type="entry name" value="PARTNER OF PAIRED, ISOFORM B-RELATED"/>
    <property type="match status" value="1"/>
</dbReference>
<evidence type="ECO:0000313" key="4">
    <source>
        <dbReference type="Proteomes" id="UP000320333"/>
    </source>
</evidence>
<accession>A0A507DTN2</accession>
<organism evidence="3 4">
    <name type="scientific">Chytriomyces confervae</name>
    <dbReference type="NCBI Taxonomy" id="246404"/>
    <lineage>
        <taxon>Eukaryota</taxon>
        <taxon>Fungi</taxon>
        <taxon>Fungi incertae sedis</taxon>
        <taxon>Chytridiomycota</taxon>
        <taxon>Chytridiomycota incertae sedis</taxon>
        <taxon>Chytridiomycetes</taxon>
        <taxon>Chytridiales</taxon>
        <taxon>Chytriomycetaceae</taxon>
        <taxon>Chytriomyces</taxon>
    </lineage>
</organism>
<feature type="compositionally biased region" description="Low complexity" evidence="2">
    <location>
        <begin position="695"/>
        <end position="711"/>
    </location>
</feature>
<dbReference type="GO" id="GO:0031146">
    <property type="term" value="P:SCF-dependent proteasomal ubiquitin-dependent protein catabolic process"/>
    <property type="evidence" value="ECO:0007669"/>
    <property type="project" value="TreeGrafter"/>
</dbReference>
<proteinExistence type="predicted"/>
<dbReference type="InterPro" id="IPR006553">
    <property type="entry name" value="Leu-rich_rpt_Cys-con_subtyp"/>
</dbReference>
<name>A0A507DTN2_9FUNG</name>
<feature type="compositionally biased region" description="Acidic residues" evidence="2">
    <location>
        <begin position="92"/>
        <end position="102"/>
    </location>
</feature>
<dbReference type="GO" id="GO:0019005">
    <property type="term" value="C:SCF ubiquitin ligase complex"/>
    <property type="evidence" value="ECO:0007669"/>
    <property type="project" value="TreeGrafter"/>
</dbReference>
<dbReference type="EMBL" id="QEAP01000864">
    <property type="protein sequence ID" value="TPX55109.1"/>
    <property type="molecule type" value="Genomic_DNA"/>
</dbReference>
<dbReference type="SMART" id="SM00367">
    <property type="entry name" value="LRR_CC"/>
    <property type="match status" value="4"/>
</dbReference>
<evidence type="ECO:0000256" key="1">
    <source>
        <dbReference type="SAM" id="Coils"/>
    </source>
</evidence>
<feature type="region of interest" description="Disordered" evidence="2">
    <location>
        <begin position="693"/>
        <end position="713"/>
    </location>
</feature>
<feature type="compositionally biased region" description="Polar residues" evidence="2">
    <location>
        <begin position="1"/>
        <end position="16"/>
    </location>
</feature>
<comment type="caution">
    <text evidence="3">The sequence shown here is derived from an EMBL/GenBank/DDBJ whole genome shotgun (WGS) entry which is preliminary data.</text>
</comment>
<dbReference type="AlphaFoldDB" id="A0A507DTN2"/>
<dbReference type="OrthoDB" id="2160491at2759"/>
<keyword evidence="1" id="KW-0175">Coiled coil</keyword>
<feature type="compositionally biased region" description="Basic and acidic residues" evidence="2">
    <location>
        <begin position="64"/>
        <end position="73"/>
    </location>
</feature>
<dbReference type="InterPro" id="IPR032675">
    <property type="entry name" value="LRR_dom_sf"/>
</dbReference>
<keyword evidence="4" id="KW-1185">Reference proteome</keyword>
<feature type="compositionally biased region" description="Basic and acidic residues" evidence="2">
    <location>
        <begin position="935"/>
        <end position="960"/>
    </location>
</feature>
<feature type="region of interest" description="Disordered" evidence="2">
    <location>
        <begin position="914"/>
        <end position="960"/>
    </location>
</feature>
<dbReference type="STRING" id="246404.A0A507DTN2"/>
<feature type="region of interest" description="Disordered" evidence="2">
    <location>
        <begin position="1"/>
        <end position="134"/>
    </location>
</feature>
<evidence type="ECO:0000313" key="3">
    <source>
        <dbReference type="EMBL" id="TPX55109.1"/>
    </source>
</evidence>
<feature type="compositionally biased region" description="Polar residues" evidence="2">
    <location>
        <begin position="40"/>
        <end position="63"/>
    </location>
</feature>
<sequence length="960" mass="104481">MNNTPAIPSAGPTSSDPSDECNSTREDSPAASSAGPVAETTINAPLLANSNLLTKQTPILNTETEQKPPKEGTETPAQSESYRCDEIHSDSDSDEDACDVNEIDFGYDSSEDGDNSKEPVDTADDVDNNTDDDDAWDQIWDQVRAVDRPMLVHSQHDPLPKEVLVLVKTYLHSRADLLQLMLTCKMTVSVLCKDIWEHPVILSLKSFKLFWRTAVESRVLQSFPFFNMIHTIKIDASVPIADDELFDVLERCHNLQVLDVSGNLNISSTSISQVSSSCPKLRELILARCGRVEMNVLSLRLASNNGWEPIVISPAVLVVIDFSETRLSDDDVEKITRHFSFLEQINFSKCRNLTNSSLLHIAHNCTALSKLAMSKTRVSDEGIEALCFHSRLGRVSSTRHTLTHAEFNSTQVTRQATETLFKNCNALKHVELLLFAIGRGLFHDKEDAVRSKVAFQELQSRLAAESGEDYPRNPDFASQFPLESLSVFGNEENLETLRILIEQSAHLQELTLEISALNLALFKFVAGSHSIKAEFPSITRVSATPDAHGCAPHRFIAAQAAALDAIASVLAIGSRESAAVAESVRAAASLAANMAQTEVIVMAPASVSVGWVAQSVFTRASNQQLQLPLYNSPSLALDAWKTLISTLKAAVSNAGKALPAAANVALIAAAAAIALHVATVRLPDLRNYLEKQGAKRPASSSSTSKPQQSGSVGVDELASEFVALRAEVQRYHDIPPPASLAAEQGVVPPTLTHNPTHASYAELSESHIRSLEHSNALLRDSVAAMTKEIDRRSRNESALTAHLESLLARALHETSTVTRLEHQVRNLSADKEEQRMRIESLEGHLEELRGLFGSMAVGEAKHGVERLSRSGSWVSSSSVRGSVSRGRRSLREDEGVQIVTPVLKLENSSLSEDSVSLHGASAEPGHVPSASESVSSDKGDAEWETVFDHTQEMKGENVLE</sequence>
<evidence type="ECO:0008006" key="5">
    <source>
        <dbReference type="Google" id="ProtNLM"/>
    </source>
</evidence>